<protein>
    <submittedName>
        <fullName evidence="1">Uncharacterized protein</fullName>
    </submittedName>
</protein>
<sequence length="284" mass="30233">MGEVAQCSTADAHITVVKTGDIFAELKADQRIVIAIVQGSINNIDCKGRIERINRHRIRTRSTIVTGNIGVAIGCHGHRAGGFHRVVGREDGRIAVAIHLGEVAQCSTADGHITVVKTGDIFAELKADQRIVIAIVQGSINNIDCKGRIFGINRHRIRTRSAGVACHVAVAGRCHGHRANGFHSIGGREDGRIAVAIHLGEVAQGSTADAHITGCEAIHSFAELKGDERIVIAVVQGSINDIDCHCRWSCIVGNENKLPIYRLDTVGAVDACGSDTKGDNTLSQ</sequence>
<proteinExistence type="predicted"/>
<evidence type="ECO:0000313" key="2">
    <source>
        <dbReference type="Proteomes" id="UP000324917"/>
    </source>
</evidence>
<evidence type="ECO:0000313" key="1">
    <source>
        <dbReference type="EMBL" id="GCA77503.1"/>
    </source>
</evidence>
<dbReference type="EMBL" id="BHVP01000146">
    <property type="protein sequence ID" value="GCA77503.1"/>
    <property type="molecule type" value="Genomic_DNA"/>
</dbReference>
<accession>A0A5A5RLL8</accession>
<gene>
    <name evidence="1" type="ORF">MiTe_04358</name>
</gene>
<organism evidence="1 2">
    <name type="scientific">Microcystis aeruginosa NIES-2520</name>
    <dbReference type="NCBI Taxonomy" id="2303982"/>
    <lineage>
        <taxon>Bacteria</taxon>
        <taxon>Bacillati</taxon>
        <taxon>Cyanobacteriota</taxon>
        <taxon>Cyanophyceae</taxon>
        <taxon>Oscillatoriophycideae</taxon>
        <taxon>Chroococcales</taxon>
        <taxon>Microcystaceae</taxon>
        <taxon>Microcystis</taxon>
    </lineage>
</organism>
<reference evidence="1 2" key="1">
    <citation type="submission" date="2018-09" db="EMBL/GenBank/DDBJ databases">
        <title>Evolutionary history of phycoerythrin pigmentation in the water bloom-forming cyanobacterium Microcystis aeruginosa.</title>
        <authorList>
            <person name="Tanabe Y."/>
            <person name="Tanabe Y."/>
            <person name="Yamaguchi H."/>
        </authorList>
    </citation>
    <scope>NUCLEOTIDE SEQUENCE [LARGE SCALE GENOMIC DNA]</scope>
    <source>
        <strain evidence="1 2">NIES-2520</strain>
    </source>
</reference>
<comment type="caution">
    <text evidence="1">The sequence shown here is derived from an EMBL/GenBank/DDBJ whole genome shotgun (WGS) entry which is preliminary data.</text>
</comment>
<dbReference type="AlphaFoldDB" id="A0A5A5RLL8"/>
<name>A0A5A5RLL8_MICAE</name>
<dbReference type="Proteomes" id="UP000324917">
    <property type="component" value="Unassembled WGS sequence"/>
</dbReference>